<organism evidence="1">
    <name type="scientific">marine metagenome</name>
    <dbReference type="NCBI Taxonomy" id="408172"/>
    <lineage>
        <taxon>unclassified sequences</taxon>
        <taxon>metagenomes</taxon>
        <taxon>ecological metagenomes</taxon>
    </lineage>
</organism>
<accession>A0A381WAG7</accession>
<gene>
    <name evidence="1" type="ORF">METZ01_LOCUS102384</name>
</gene>
<protein>
    <recommendedName>
        <fullName evidence="2">Phospholipase C/D domain-containing protein</fullName>
    </recommendedName>
</protein>
<proteinExistence type="predicted"/>
<evidence type="ECO:0008006" key="2">
    <source>
        <dbReference type="Google" id="ProtNLM"/>
    </source>
</evidence>
<reference evidence="1" key="1">
    <citation type="submission" date="2018-05" db="EMBL/GenBank/DDBJ databases">
        <authorList>
            <person name="Lanie J.A."/>
            <person name="Ng W.-L."/>
            <person name="Kazmierczak K.M."/>
            <person name="Andrzejewski T.M."/>
            <person name="Davidsen T.M."/>
            <person name="Wayne K.J."/>
            <person name="Tettelin H."/>
            <person name="Glass J.I."/>
            <person name="Rusch D."/>
            <person name="Podicherti R."/>
            <person name="Tsui H.-C.T."/>
            <person name="Winkler M.E."/>
        </authorList>
    </citation>
    <scope>NUCLEOTIDE SEQUENCE</scope>
</reference>
<evidence type="ECO:0000313" key="1">
    <source>
        <dbReference type="EMBL" id="SVA49530.1"/>
    </source>
</evidence>
<dbReference type="EMBL" id="UINC01011197">
    <property type="protein sequence ID" value="SVA49530.1"/>
    <property type="molecule type" value="Genomic_DNA"/>
</dbReference>
<name>A0A381WAG7_9ZZZZ</name>
<dbReference type="AlphaFoldDB" id="A0A381WAG7"/>
<sequence length="245" mass="28331">MTHIKLAIDTISTLDDPYIASNKGSFILGSVSPDIRAITKWTREYTHFVPLNVTRIGSGTETMFREHPKLIRSLSPSAPTKAFIAGYISHLTLDETWITKVYRPYLGDIDSFSTPVEATIADRSIQLDVDRMARTYLDNQVNLLKILENSESNVKIEFIPSKLLTEWRTWVETYIQQPFSWKRLHFLVRRSHKQNETAQEQVELFLKALDVNLSRVYARLPSDCIDLFGQESIAHATRLIRHYLY</sequence>